<dbReference type="Pfam" id="PF12836">
    <property type="entry name" value="HHH_3"/>
    <property type="match status" value="1"/>
</dbReference>
<feature type="transmembrane region" description="Helical" evidence="2">
    <location>
        <begin position="77"/>
        <end position="95"/>
    </location>
</feature>
<dbReference type="PANTHER" id="PTHR21180:SF32">
    <property type="entry name" value="ENDONUCLEASE_EXONUCLEASE_PHOSPHATASE FAMILY DOMAIN-CONTAINING PROTEIN 1"/>
    <property type="match status" value="1"/>
</dbReference>
<dbReference type="Gene3D" id="1.10.150.320">
    <property type="entry name" value="Photosystem II 12 kDa extrinsic protein"/>
    <property type="match status" value="1"/>
</dbReference>
<keyword evidence="2" id="KW-0812">Transmembrane</keyword>
<dbReference type="InterPro" id="IPR010994">
    <property type="entry name" value="RuvA_2-like"/>
</dbReference>
<comment type="caution">
    <text evidence="3">The sequence shown here is derived from an EMBL/GenBank/DDBJ whole genome shotgun (WGS) entry which is preliminary data.</text>
</comment>
<protein>
    <submittedName>
        <fullName evidence="3">Helix-hairpin-helix domain-containing protein</fullName>
    </submittedName>
</protein>
<dbReference type="InterPro" id="IPR051675">
    <property type="entry name" value="Endo/Exo/Phosphatase_dom_1"/>
</dbReference>
<accession>A0ABU3GGJ1</accession>
<dbReference type="EMBL" id="JAUZVT010000001">
    <property type="protein sequence ID" value="MDT3329495.1"/>
    <property type="molecule type" value="Genomic_DNA"/>
</dbReference>
<feature type="transmembrane region" description="Helical" evidence="2">
    <location>
        <begin position="50"/>
        <end position="71"/>
    </location>
</feature>
<sequence>MSTPARDGGVPSWGWLLGVSSWLLLVFFGPGSAWIGFLIVGLVSRRRAAFVATAVSGLLYISVITELWGGLTSMVNAVAHLGGIVFALILNPGWLRSRWEARTSRGAARTSTHGSRGRRSTQRSTKRATTAASSGSARSAASTRSAAPTRSTEATRLAASVGASSADLLQTAEPAEPVDVQNATADELAELPGLTRTKARRAVRTRGKNGGFTSLEDFGEAAGLQPHEIVRLRSVATCSPRPRGERRFGRRVDL</sequence>
<evidence type="ECO:0000256" key="1">
    <source>
        <dbReference type="SAM" id="MobiDB-lite"/>
    </source>
</evidence>
<dbReference type="Proteomes" id="UP001262835">
    <property type="component" value="Unassembled WGS sequence"/>
</dbReference>
<name>A0ABU3GGJ1_9MICO</name>
<dbReference type="PANTHER" id="PTHR21180">
    <property type="entry name" value="ENDONUCLEASE/EXONUCLEASE/PHOSPHATASE FAMILY DOMAIN-CONTAINING PROTEIN 1"/>
    <property type="match status" value="1"/>
</dbReference>
<keyword evidence="4" id="KW-1185">Reference proteome</keyword>
<feature type="compositionally biased region" description="Low complexity" evidence="1">
    <location>
        <begin position="127"/>
        <end position="156"/>
    </location>
</feature>
<keyword evidence="2" id="KW-1133">Transmembrane helix</keyword>
<dbReference type="SUPFAM" id="SSF47781">
    <property type="entry name" value="RuvA domain 2-like"/>
    <property type="match status" value="1"/>
</dbReference>
<dbReference type="RefSeq" id="WP_311858485.1">
    <property type="nucleotide sequence ID" value="NZ_JAUZVT010000001.1"/>
</dbReference>
<reference evidence="3 4" key="1">
    <citation type="submission" date="2023-08" db="EMBL/GenBank/DDBJ databases">
        <title>Microbacterium aquilitoris sp. nov. and Microbacterium gwkjibeachense sp. nov., isolated from beach.</title>
        <authorList>
            <person name="Lee S.D."/>
            <person name="Yang H."/>
            <person name="Kim I."/>
        </authorList>
    </citation>
    <scope>NUCLEOTIDE SEQUENCE [LARGE SCALE GENOMIC DNA]</scope>
    <source>
        <strain evidence="3 4">KSW-18</strain>
    </source>
</reference>
<evidence type="ECO:0000313" key="4">
    <source>
        <dbReference type="Proteomes" id="UP001262835"/>
    </source>
</evidence>
<evidence type="ECO:0000256" key="2">
    <source>
        <dbReference type="SAM" id="Phobius"/>
    </source>
</evidence>
<proteinExistence type="predicted"/>
<gene>
    <name evidence="3" type="ORF">Q9S78_02320</name>
</gene>
<keyword evidence="2" id="KW-0472">Membrane</keyword>
<evidence type="ECO:0000313" key="3">
    <source>
        <dbReference type="EMBL" id="MDT3329495.1"/>
    </source>
</evidence>
<organism evidence="3 4">
    <name type="scientific">Microbacterium aquilitoris</name>
    <dbReference type="NCBI Taxonomy" id="3067307"/>
    <lineage>
        <taxon>Bacteria</taxon>
        <taxon>Bacillati</taxon>
        <taxon>Actinomycetota</taxon>
        <taxon>Actinomycetes</taxon>
        <taxon>Micrococcales</taxon>
        <taxon>Microbacteriaceae</taxon>
        <taxon>Microbacterium</taxon>
    </lineage>
</organism>
<feature type="region of interest" description="Disordered" evidence="1">
    <location>
        <begin position="105"/>
        <end position="159"/>
    </location>
</feature>
<feature type="transmembrane region" description="Helical" evidence="2">
    <location>
        <begin position="20"/>
        <end position="43"/>
    </location>
</feature>
<feature type="compositionally biased region" description="Basic residues" evidence="1">
    <location>
        <begin position="115"/>
        <end position="126"/>
    </location>
</feature>